<organism evidence="1 2">
    <name type="scientific">Runella rosea</name>
    <dbReference type="NCBI Taxonomy" id="2259595"/>
    <lineage>
        <taxon>Bacteria</taxon>
        <taxon>Pseudomonadati</taxon>
        <taxon>Bacteroidota</taxon>
        <taxon>Cytophagia</taxon>
        <taxon>Cytophagales</taxon>
        <taxon>Spirosomataceae</taxon>
        <taxon>Runella</taxon>
    </lineage>
</organism>
<gene>
    <name evidence="1" type="ORF">DR864_27285</name>
</gene>
<reference evidence="1 2" key="1">
    <citation type="submission" date="2018-07" db="EMBL/GenBank/DDBJ databases">
        <title>Genome sequencing of Runella.</title>
        <authorList>
            <person name="Baek M.-G."/>
            <person name="Yi H."/>
        </authorList>
    </citation>
    <scope>NUCLEOTIDE SEQUENCE [LARGE SCALE GENOMIC DNA]</scope>
    <source>
        <strain evidence="1 2">HYN0085</strain>
    </source>
</reference>
<dbReference type="Proteomes" id="UP000251993">
    <property type="component" value="Chromosome"/>
</dbReference>
<name>A0A344TRA6_9BACT</name>
<proteinExistence type="predicted"/>
<dbReference type="EMBL" id="CP030850">
    <property type="protein sequence ID" value="AXE21177.1"/>
    <property type="molecule type" value="Genomic_DNA"/>
</dbReference>
<dbReference type="RefSeq" id="WP_114069938.1">
    <property type="nucleotide sequence ID" value="NZ_CP030850.1"/>
</dbReference>
<keyword evidence="2" id="KW-1185">Reference proteome</keyword>
<sequence length="349" mass="38098">MTLTELKAWIAANVFTSNNRLNSATSLRELLYKVSEETYNKVDETFGLDFLKSPKKTFSTPKGLEMWGTNGAVFGLTNDYLEASVKTVNVGGAAPEMEFWDVFANTKFSFRDGVARTERFQIMGGNAWLPANLHIGVGTDRTNYGSALFVNGHIRQGNTLGNKKISLWVDAENDHQFYGFGLNSAVMRYQVATLGADHIFYAGNGALSSNELMRIRGNGNVIVGGSDIGMGKFQVMGAMYSSLGVTSDEMFYLRKNGSTTISNTFYQQNISGGTTYAMNMQMTPTGGIAFWNFIGGVGWANRMTIKDTGAVRFVPLSAAPSSPENGDTYYDSTLGKLRVYAAGAWANLH</sequence>
<evidence type="ECO:0000313" key="1">
    <source>
        <dbReference type="EMBL" id="AXE21177.1"/>
    </source>
</evidence>
<dbReference type="AlphaFoldDB" id="A0A344TRA6"/>
<protein>
    <submittedName>
        <fullName evidence="1">Uncharacterized protein</fullName>
    </submittedName>
</protein>
<dbReference type="OrthoDB" id="966072at2"/>
<evidence type="ECO:0000313" key="2">
    <source>
        <dbReference type="Proteomes" id="UP000251993"/>
    </source>
</evidence>
<accession>A0A344TRA6</accession>
<dbReference type="KEGG" id="run:DR864_27285"/>